<dbReference type="Gene3D" id="2.60.120.650">
    <property type="entry name" value="Cupin"/>
    <property type="match status" value="1"/>
</dbReference>
<evidence type="ECO:0000313" key="2">
    <source>
        <dbReference type="EMBL" id="AID65218.1"/>
    </source>
</evidence>
<dbReference type="SUPFAM" id="SSF51197">
    <property type="entry name" value="Clavaminate synthase-like"/>
    <property type="match status" value="1"/>
</dbReference>
<evidence type="ECO:0000259" key="1">
    <source>
        <dbReference type="PROSITE" id="PS51184"/>
    </source>
</evidence>
<reference evidence="2" key="1">
    <citation type="journal article" date="2014" name="Org. Lett.">
        <title>Cystomanamides: structure and biosynthetic pathway of a family of glycosylated lipopeptides from myxobacteria.</title>
        <authorList>
            <person name="Etzbach L."/>
            <person name="Plaza A."/>
            <person name="Garcia R."/>
            <person name="Baumann S."/>
            <person name="Mueller R."/>
        </authorList>
    </citation>
    <scope>NUCLEOTIDE SEQUENCE</scope>
    <source>
        <strain evidence="2">MCy9118</strain>
    </source>
</reference>
<feature type="domain" description="JmjC" evidence="1">
    <location>
        <begin position="119"/>
        <end position="268"/>
    </location>
</feature>
<sequence>MSINCSTLGGETYAMNIERLCRPTREEFERRFLRPQRPVVITGAMENWAPLRHWTNEYMKARAGERTIRVSTAHRGVHFKGANQILDYSSMKFSEYIDLVASHEISDGRLYATVVPIQKTLPELWPDVAFPPYLDREDCASPNMWFGPGRNVSPLHYDSTHNFLTQIRGKKRVLLFHPDEASRLYPFSFRHHSMHISQVNMVEPDHGRFPEFQRAERMEVVLEPGDMLFIPLFWWHAVFGIEENLSINYWWRTPVSAYLRYPRQTARGVGGLVVNGARSLWNARASKASAQPRATS</sequence>
<dbReference type="AlphaFoldDB" id="A0A068FIU1"/>
<dbReference type="InterPro" id="IPR003347">
    <property type="entry name" value="JmjC_dom"/>
</dbReference>
<dbReference type="EMBL" id="KJ710244">
    <property type="protein sequence ID" value="AID65218.1"/>
    <property type="molecule type" value="Genomic_DNA"/>
</dbReference>
<protein>
    <submittedName>
        <fullName evidence="2">JmjC domain-containing protein</fullName>
    </submittedName>
</protein>
<proteinExistence type="predicted"/>
<organism evidence="2">
    <name type="scientific">Cystobacter fuscus</name>
    <dbReference type="NCBI Taxonomy" id="43"/>
    <lineage>
        <taxon>Bacteria</taxon>
        <taxon>Pseudomonadati</taxon>
        <taxon>Myxococcota</taxon>
        <taxon>Myxococcia</taxon>
        <taxon>Myxococcales</taxon>
        <taxon>Cystobacterineae</taxon>
        <taxon>Archangiaceae</taxon>
        <taxon>Cystobacter</taxon>
    </lineage>
</organism>
<dbReference type="PANTHER" id="PTHR12461">
    <property type="entry name" value="HYPOXIA-INDUCIBLE FACTOR 1 ALPHA INHIBITOR-RELATED"/>
    <property type="match status" value="1"/>
</dbReference>
<dbReference type="InterPro" id="IPR041667">
    <property type="entry name" value="Cupin_8"/>
</dbReference>
<dbReference type="SMART" id="SM00558">
    <property type="entry name" value="JmjC"/>
    <property type="match status" value="1"/>
</dbReference>
<name>A0A068FIU1_9BACT</name>
<dbReference type="PANTHER" id="PTHR12461:SF105">
    <property type="entry name" value="HYPOXIA-INDUCIBLE FACTOR 1-ALPHA INHIBITOR"/>
    <property type="match status" value="1"/>
</dbReference>
<accession>A0A068FIU1</accession>
<dbReference type="PROSITE" id="PS51184">
    <property type="entry name" value="JMJC"/>
    <property type="match status" value="1"/>
</dbReference>
<dbReference type="Pfam" id="PF13621">
    <property type="entry name" value="Cupin_8"/>
    <property type="match status" value="1"/>
</dbReference>